<dbReference type="FunFam" id="1.20.272.10:FF:000001">
    <property type="entry name" value="Putative AAA family ATPase"/>
    <property type="match status" value="1"/>
</dbReference>
<feature type="domain" description="AAA+ ATPase" evidence="8">
    <location>
        <begin position="62"/>
        <end position="178"/>
    </location>
</feature>
<dbReference type="GO" id="GO:0006261">
    <property type="term" value="P:DNA-templated DNA replication"/>
    <property type="evidence" value="ECO:0007669"/>
    <property type="project" value="TreeGrafter"/>
</dbReference>
<name>A0A9D9GTX5_9GAMM</name>
<dbReference type="InterPro" id="IPR021886">
    <property type="entry name" value="MgsA_C"/>
</dbReference>
<dbReference type="Pfam" id="PF16193">
    <property type="entry name" value="AAA_assoc_2"/>
    <property type="match status" value="1"/>
</dbReference>
<dbReference type="InterPro" id="IPR027417">
    <property type="entry name" value="P-loop_NTPase"/>
</dbReference>
<evidence type="ECO:0000256" key="3">
    <source>
        <dbReference type="ARBA" id="ARBA00020776"/>
    </source>
</evidence>
<dbReference type="EMBL" id="JADINH010000095">
    <property type="protein sequence ID" value="MBO8415615.1"/>
    <property type="molecule type" value="Genomic_DNA"/>
</dbReference>
<sequence>MSDDLFAAIDGDTAPAAFAADSEGSFAPLAARLRPKNLDEYIGQSHLVGPGRPLRRALENAQAYSMIFWGPPGVGKTTLALIIASSLNAVLEQLSAVTAGIKDIRAAIDRAHKRRLAGIRTILFVDEVHRFNKTQQDAFLPYIENGTIVFIGATTENPSFELNSALLSRCRVYVLKKLSEEELSDLIDLALNSERGLRDLKLKLDDKVRQAVISLADGDGRHLLNTLEMLSDLAAEDQNGERVITYAMVGAVAGRRLINYDKGGDAYYDLISAFHKSVRGSAPDAALYWYARILQAGGDPLYVARRLLAIATEDVGLADPKAMTVALNAWDIFTRVGAAEGERAIAEAAVYLALAPKSNKLYLAFGKAKEDAVKLPSYEVPLYLRNAPTKLMDDLGYHQGYRYAHDFPGAYADGECFMPEELDGRQYYEPSDRGLEQKLAAKLDYLHQRDAQSKQQRYSKEHREQMAEKLARQFKSS</sequence>
<evidence type="ECO:0000313" key="9">
    <source>
        <dbReference type="EMBL" id="MBO8415615.1"/>
    </source>
</evidence>
<comment type="caution">
    <text evidence="9">The sequence shown here is derived from an EMBL/GenBank/DDBJ whole genome shotgun (WGS) entry which is preliminary data.</text>
</comment>
<evidence type="ECO:0000256" key="7">
    <source>
        <dbReference type="SAM" id="MobiDB-lite"/>
    </source>
</evidence>
<reference evidence="9" key="1">
    <citation type="submission" date="2020-10" db="EMBL/GenBank/DDBJ databases">
        <authorList>
            <person name="Gilroy R."/>
        </authorList>
    </citation>
    <scope>NUCLEOTIDE SEQUENCE</scope>
    <source>
        <strain evidence="9">17213</strain>
    </source>
</reference>
<dbReference type="GO" id="GO:0016887">
    <property type="term" value="F:ATP hydrolysis activity"/>
    <property type="evidence" value="ECO:0007669"/>
    <property type="project" value="InterPro"/>
</dbReference>
<dbReference type="PANTHER" id="PTHR13779:SF7">
    <property type="entry name" value="ATPASE WRNIP1"/>
    <property type="match status" value="1"/>
</dbReference>
<comment type="function">
    <text evidence="1">DNA-dependent ATPase that plays important roles in cellular responses to stalled DNA replication processes.</text>
</comment>
<dbReference type="Gene3D" id="1.20.272.10">
    <property type="match status" value="1"/>
</dbReference>
<evidence type="ECO:0000256" key="2">
    <source>
        <dbReference type="ARBA" id="ARBA00008959"/>
    </source>
</evidence>
<dbReference type="Proteomes" id="UP000823631">
    <property type="component" value="Unassembled WGS sequence"/>
</dbReference>
<dbReference type="CDD" id="cd00009">
    <property type="entry name" value="AAA"/>
    <property type="match status" value="1"/>
</dbReference>
<accession>A0A9D9GTX5</accession>
<dbReference type="Pfam" id="PF00004">
    <property type="entry name" value="AAA"/>
    <property type="match status" value="1"/>
</dbReference>
<reference evidence="9" key="2">
    <citation type="journal article" date="2021" name="PeerJ">
        <title>Extensive microbial diversity within the chicken gut microbiome revealed by metagenomics and culture.</title>
        <authorList>
            <person name="Gilroy R."/>
            <person name="Ravi A."/>
            <person name="Getino M."/>
            <person name="Pursley I."/>
            <person name="Horton D.L."/>
            <person name="Alikhan N.F."/>
            <person name="Baker D."/>
            <person name="Gharbi K."/>
            <person name="Hall N."/>
            <person name="Watson M."/>
            <person name="Adriaenssens E.M."/>
            <person name="Foster-Nyarko E."/>
            <person name="Jarju S."/>
            <person name="Secka A."/>
            <person name="Antonio M."/>
            <person name="Oren A."/>
            <person name="Chaudhuri R.R."/>
            <person name="La Ragione R."/>
            <person name="Hildebrand F."/>
            <person name="Pallen M.J."/>
        </authorList>
    </citation>
    <scope>NUCLEOTIDE SEQUENCE</scope>
    <source>
        <strain evidence="9">17213</strain>
    </source>
</reference>
<dbReference type="PANTHER" id="PTHR13779">
    <property type="entry name" value="WERNER HELICASE-INTERACTING PROTEIN 1 FAMILY MEMBER"/>
    <property type="match status" value="1"/>
</dbReference>
<protein>
    <recommendedName>
        <fullName evidence="3">Replication-associated recombination protein A</fullName>
    </recommendedName>
</protein>
<dbReference type="CDD" id="cd18139">
    <property type="entry name" value="HLD_clamp_RarA"/>
    <property type="match status" value="1"/>
</dbReference>
<keyword evidence="4" id="KW-0235">DNA replication</keyword>
<keyword evidence="5" id="KW-0547">Nucleotide-binding</keyword>
<dbReference type="GO" id="GO:0008047">
    <property type="term" value="F:enzyme activator activity"/>
    <property type="evidence" value="ECO:0007669"/>
    <property type="project" value="TreeGrafter"/>
</dbReference>
<evidence type="ECO:0000313" key="10">
    <source>
        <dbReference type="Proteomes" id="UP000823631"/>
    </source>
</evidence>
<dbReference type="Pfam" id="PF12002">
    <property type="entry name" value="MgsA_C"/>
    <property type="match status" value="1"/>
</dbReference>
<dbReference type="InterPro" id="IPR032423">
    <property type="entry name" value="AAA_assoc_2"/>
</dbReference>
<dbReference type="GO" id="GO:0005524">
    <property type="term" value="F:ATP binding"/>
    <property type="evidence" value="ECO:0007669"/>
    <property type="project" value="UniProtKB-KW"/>
</dbReference>
<dbReference type="AlphaFoldDB" id="A0A9D9GTX5"/>
<keyword evidence="6" id="KW-0067">ATP-binding</keyword>
<dbReference type="InterPro" id="IPR051314">
    <property type="entry name" value="AAA_ATPase_RarA/MGS1/WRNIP1"/>
</dbReference>
<dbReference type="Gene3D" id="1.10.8.60">
    <property type="match status" value="1"/>
</dbReference>
<dbReference type="SUPFAM" id="SSF52540">
    <property type="entry name" value="P-loop containing nucleoside triphosphate hydrolases"/>
    <property type="match status" value="1"/>
</dbReference>
<dbReference type="SUPFAM" id="SSF48019">
    <property type="entry name" value="post-AAA+ oligomerization domain-like"/>
    <property type="match status" value="1"/>
</dbReference>
<proteinExistence type="inferred from homology"/>
<dbReference type="InterPro" id="IPR003959">
    <property type="entry name" value="ATPase_AAA_core"/>
</dbReference>
<gene>
    <name evidence="9" type="ORF">IAB19_04455</name>
</gene>
<dbReference type="GO" id="GO:0003677">
    <property type="term" value="F:DNA binding"/>
    <property type="evidence" value="ECO:0007669"/>
    <property type="project" value="InterPro"/>
</dbReference>
<dbReference type="SMART" id="SM00382">
    <property type="entry name" value="AAA"/>
    <property type="match status" value="1"/>
</dbReference>
<evidence type="ECO:0000256" key="5">
    <source>
        <dbReference type="ARBA" id="ARBA00022741"/>
    </source>
</evidence>
<evidence type="ECO:0000256" key="6">
    <source>
        <dbReference type="ARBA" id="ARBA00022840"/>
    </source>
</evidence>
<evidence type="ECO:0000256" key="4">
    <source>
        <dbReference type="ARBA" id="ARBA00022705"/>
    </source>
</evidence>
<dbReference type="Gene3D" id="1.10.3710.10">
    <property type="entry name" value="DNA polymerase III clamp loader subunits, C-terminal domain"/>
    <property type="match status" value="1"/>
</dbReference>
<organism evidence="9 10">
    <name type="scientific">Candidatus Avisuccinivibrio stercorigallinarum</name>
    <dbReference type="NCBI Taxonomy" id="2840704"/>
    <lineage>
        <taxon>Bacteria</taxon>
        <taxon>Pseudomonadati</taxon>
        <taxon>Pseudomonadota</taxon>
        <taxon>Gammaproteobacteria</taxon>
        <taxon>Aeromonadales</taxon>
        <taxon>Succinivibrionaceae</taxon>
        <taxon>Succinivibrionaceae incertae sedis</taxon>
        <taxon>Candidatus Avisuccinivibrio</taxon>
    </lineage>
</organism>
<feature type="region of interest" description="Disordered" evidence="7">
    <location>
        <begin position="450"/>
        <end position="477"/>
    </location>
</feature>
<dbReference type="GO" id="GO:0000731">
    <property type="term" value="P:DNA synthesis involved in DNA repair"/>
    <property type="evidence" value="ECO:0007669"/>
    <property type="project" value="TreeGrafter"/>
</dbReference>
<comment type="similarity">
    <text evidence="2">Belongs to the AAA ATPase family. RarA/MGS1/WRNIP1 subfamily.</text>
</comment>
<dbReference type="GO" id="GO:0017116">
    <property type="term" value="F:single-stranded DNA helicase activity"/>
    <property type="evidence" value="ECO:0007669"/>
    <property type="project" value="TreeGrafter"/>
</dbReference>
<feature type="compositionally biased region" description="Basic and acidic residues" evidence="7">
    <location>
        <begin position="450"/>
        <end position="471"/>
    </location>
</feature>
<evidence type="ECO:0000256" key="1">
    <source>
        <dbReference type="ARBA" id="ARBA00002393"/>
    </source>
</evidence>
<dbReference type="Gene3D" id="3.40.50.300">
    <property type="entry name" value="P-loop containing nucleotide triphosphate hydrolases"/>
    <property type="match status" value="1"/>
</dbReference>
<dbReference type="FunFam" id="3.40.50.300:FF:000137">
    <property type="entry name" value="Replication-associated recombination protein A"/>
    <property type="match status" value="1"/>
</dbReference>
<evidence type="ECO:0000259" key="8">
    <source>
        <dbReference type="SMART" id="SM00382"/>
    </source>
</evidence>
<dbReference type="InterPro" id="IPR008921">
    <property type="entry name" value="DNA_pol3_clamp-load_cplx_C"/>
</dbReference>
<dbReference type="InterPro" id="IPR003593">
    <property type="entry name" value="AAA+_ATPase"/>
</dbReference>